<dbReference type="InterPro" id="IPR047155">
    <property type="entry name" value="COMMD4/6/7/8"/>
</dbReference>
<dbReference type="GO" id="GO:0051059">
    <property type="term" value="F:NF-kappaB binding"/>
    <property type="evidence" value="ECO:0007669"/>
    <property type="project" value="TreeGrafter"/>
</dbReference>
<keyword evidence="7" id="KW-1185">Reference proteome</keyword>
<evidence type="ECO:0000259" key="5">
    <source>
        <dbReference type="PROSITE" id="PS51269"/>
    </source>
</evidence>
<dbReference type="AlphaFoldDB" id="A0A8C9SLN6"/>
<dbReference type="GeneTree" id="ENSGT00390000018369"/>
<evidence type="ECO:0000256" key="2">
    <source>
        <dbReference type="ARBA" id="ARBA00093393"/>
    </source>
</evidence>
<proteinExistence type="inferred from homology"/>
<dbReference type="Proteomes" id="UP000694397">
    <property type="component" value="Chromosome 12"/>
</dbReference>
<dbReference type="OrthoDB" id="10251827at2759"/>
<dbReference type="Pfam" id="PF07258">
    <property type="entry name" value="COMM_domain"/>
    <property type="match status" value="1"/>
</dbReference>
<feature type="signal peptide" evidence="4">
    <location>
        <begin position="1"/>
        <end position="16"/>
    </location>
</feature>
<sequence>MLLFTCSMWLLGCAVAVLPHHMWLGNVPLPCSACLCITGSAAAQHEAHIPIISYYLQCQQIASQLQGCTQGVDVTEIHETYQKAGVPLDYEALQEIIKLLSFDFRSAAKKNLTAEQLVAKLSQSSSVWNKSALQVVHKLWSEQGALVHSYQEAQIMMSVGQLVDVQWKLGMAVSSDSCRSLNSPYVSMLLKIAETSGQISTKCFEMTVPQFQNLFRQFKEIAAVLETV</sequence>
<dbReference type="PANTHER" id="PTHR16231">
    <property type="entry name" value="COMM DOMAIN-CONTAINING PROTEIN 4-8 FAMILY MEMBER"/>
    <property type="match status" value="1"/>
</dbReference>
<evidence type="ECO:0000313" key="7">
    <source>
        <dbReference type="Proteomes" id="UP000694397"/>
    </source>
</evidence>
<dbReference type="PANTHER" id="PTHR16231:SF5">
    <property type="entry name" value="COMM DOMAIN-CONTAINING PROTEIN 6"/>
    <property type="match status" value="1"/>
</dbReference>
<comment type="function">
    <text evidence="2">Scaffold protein in the commander complex that is essential for endosomal recycling of transmembrane cargos; the commander complex is composed of the CCC subcomplex and the retriever subcomplex. May modulate activity of cullin-RING E3 ubiquitin ligase (CRL) complexes. Down-regulates activation of NF-kappa-B. Inhibits TNF-induced NFKB1 activation.</text>
</comment>
<dbReference type="PROSITE" id="PS51269">
    <property type="entry name" value="COMM"/>
    <property type="match status" value="1"/>
</dbReference>
<accession>A0A8C9SLN6</accession>
<protein>
    <recommendedName>
        <fullName evidence="1">COMM domain-containing protein 6</fullName>
    </recommendedName>
</protein>
<gene>
    <name evidence="6" type="primary">commd6</name>
</gene>
<evidence type="ECO:0000256" key="1">
    <source>
        <dbReference type="ARBA" id="ARBA00039908"/>
    </source>
</evidence>
<feature type="domain" description="COMM" evidence="5">
    <location>
        <begin position="161"/>
        <end position="228"/>
    </location>
</feature>
<dbReference type="InterPro" id="IPR017920">
    <property type="entry name" value="COMM"/>
</dbReference>
<feature type="chain" id="PRO_5034261848" description="COMM domain-containing protein 6" evidence="4">
    <location>
        <begin position="17"/>
        <end position="228"/>
    </location>
</feature>
<keyword evidence="4" id="KW-0732">Signal</keyword>
<evidence type="ECO:0000313" key="6">
    <source>
        <dbReference type="Ensembl" id="ENSSFOP00015035314.1"/>
    </source>
</evidence>
<comment type="similarity">
    <text evidence="3">Belongs to the COMM domain-containing protein 6 family.</text>
</comment>
<evidence type="ECO:0000256" key="3">
    <source>
        <dbReference type="ARBA" id="ARBA00093468"/>
    </source>
</evidence>
<reference evidence="6" key="2">
    <citation type="submission" date="2025-08" db="UniProtKB">
        <authorList>
            <consortium name="Ensembl"/>
        </authorList>
    </citation>
    <scope>IDENTIFICATION</scope>
</reference>
<evidence type="ECO:0000256" key="4">
    <source>
        <dbReference type="SAM" id="SignalP"/>
    </source>
</evidence>
<name>A0A8C9SLN6_SCLFO</name>
<reference evidence="6 7" key="1">
    <citation type="submission" date="2019-04" db="EMBL/GenBank/DDBJ databases">
        <authorList>
            <consortium name="Wellcome Sanger Institute Data Sharing"/>
        </authorList>
    </citation>
    <scope>NUCLEOTIDE SEQUENCE [LARGE SCALE GENOMIC DNA]</scope>
</reference>
<dbReference type="Ensembl" id="ENSSFOT00015035699.2">
    <property type="protein sequence ID" value="ENSSFOP00015035314.1"/>
    <property type="gene ID" value="ENSSFOG00015022491.2"/>
</dbReference>
<organism evidence="6 7">
    <name type="scientific">Scleropages formosus</name>
    <name type="common">Asian bonytongue</name>
    <name type="synonym">Osteoglossum formosum</name>
    <dbReference type="NCBI Taxonomy" id="113540"/>
    <lineage>
        <taxon>Eukaryota</taxon>
        <taxon>Metazoa</taxon>
        <taxon>Chordata</taxon>
        <taxon>Craniata</taxon>
        <taxon>Vertebrata</taxon>
        <taxon>Euteleostomi</taxon>
        <taxon>Actinopterygii</taxon>
        <taxon>Neopterygii</taxon>
        <taxon>Teleostei</taxon>
        <taxon>Osteoglossocephala</taxon>
        <taxon>Osteoglossomorpha</taxon>
        <taxon>Osteoglossiformes</taxon>
        <taxon>Osteoglossidae</taxon>
        <taxon>Scleropages</taxon>
    </lineage>
</organism>
<reference evidence="6" key="3">
    <citation type="submission" date="2025-09" db="UniProtKB">
        <authorList>
            <consortium name="Ensembl"/>
        </authorList>
    </citation>
    <scope>IDENTIFICATION</scope>
</reference>